<dbReference type="Proteomes" id="UP000765509">
    <property type="component" value="Unassembled WGS sequence"/>
</dbReference>
<protein>
    <submittedName>
        <fullName evidence="2">Uncharacterized protein</fullName>
    </submittedName>
</protein>
<evidence type="ECO:0000256" key="1">
    <source>
        <dbReference type="SAM" id="MobiDB-lite"/>
    </source>
</evidence>
<proteinExistence type="predicted"/>
<sequence length="109" mass="12296">MPYGVQEGNCHGCDTRSRESYSPSRSSRNGYECDFGRSQSVTEGQRSVNESQIYKLYHPDADNTALPLNRADTATRSPSQYLKSHLEGLQQCLSAQKIQDPFRSVKKLH</sequence>
<name>A0A9Q3JJE5_9BASI</name>
<dbReference type="EMBL" id="AVOT02073941">
    <property type="protein sequence ID" value="MBW0563233.1"/>
    <property type="molecule type" value="Genomic_DNA"/>
</dbReference>
<evidence type="ECO:0000313" key="3">
    <source>
        <dbReference type="Proteomes" id="UP000765509"/>
    </source>
</evidence>
<feature type="region of interest" description="Disordered" evidence="1">
    <location>
        <begin position="1"/>
        <end position="47"/>
    </location>
</feature>
<gene>
    <name evidence="2" type="ORF">O181_102948</name>
</gene>
<comment type="caution">
    <text evidence="2">The sequence shown here is derived from an EMBL/GenBank/DDBJ whole genome shotgun (WGS) entry which is preliminary data.</text>
</comment>
<keyword evidence="3" id="KW-1185">Reference proteome</keyword>
<reference evidence="2" key="1">
    <citation type="submission" date="2021-03" db="EMBL/GenBank/DDBJ databases">
        <title>Draft genome sequence of rust myrtle Austropuccinia psidii MF-1, a brazilian biotype.</title>
        <authorList>
            <person name="Quecine M.C."/>
            <person name="Pachon D.M.R."/>
            <person name="Bonatelli M.L."/>
            <person name="Correr F.H."/>
            <person name="Franceschini L.M."/>
            <person name="Leite T.F."/>
            <person name="Margarido G.R.A."/>
            <person name="Almeida C.A."/>
            <person name="Ferrarezi J.A."/>
            <person name="Labate C.A."/>
        </authorList>
    </citation>
    <scope>NUCLEOTIDE SEQUENCE</scope>
    <source>
        <strain evidence="2">MF-1</strain>
    </source>
</reference>
<dbReference type="AlphaFoldDB" id="A0A9Q3JJE5"/>
<organism evidence="2 3">
    <name type="scientific">Austropuccinia psidii MF-1</name>
    <dbReference type="NCBI Taxonomy" id="1389203"/>
    <lineage>
        <taxon>Eukaryota</taxon>
        <taxon>Fungi</taxon>
        <taxon>Dikarya</taxon>
        <taxon>Basidiomycota</taxon>
        <taxon>Pucciniomycotina</taxon>
        <taxon>Pucciniomycetes</taxon>
        <taxon>Pucciniales</taxon>
        <taxon>Sphaerophragmiaceae</taxon>
        <taxon>Austropuccinia</taxon>
    </lineage>
</organism>
<evidence type="ECO:0000313" key="2">
    <source>
        <dbReference type="EMBL" id="MBW0563233.1"/>
    </source>
</evidence>
<feature type="compositionally biased region" description="Polar residues" evidence="1">
    <location>
        <begin position="37"/>
        <end position="47"/>
    </location>
</feature>
<accession>A0A9Q3JJE5</accession>